<gene>
    <name evidence="2" type="ORF">RB548_24545</name>
</gene>
<dbReference type="SUPFAM" id="SSF52540">
    <property type="entry name" value="P-loop containing nucleoside triphosphate hydrolases"/>
    <property type="match status" value="1"/>
</dbReference>
<dbReference type="PANTHER" id="PTHR10887">
    <property type="entry name" value="DNA2/NAM7 HELICASE FAMILY"/>
    <property type="match status" value="1"/>
</dbReference>
<name>A0ABZ2BG93_9HYPH</name>
<evidence type="ECO:0000259" key="1">
    <source>
        <dbReference type="PROSITE" id="PS50011"/>
    </source>
</evidence>
<keyword evidence="2" id="KW-0614">Plasmid</keyword>
<dbReference type="Gene3D" id="1.10.510.10">
    <property type="entry name" value="Transferase(Phosphotransferase) domain 1"/>
    <property type="match status" value="1"/>
</dbReference>
<sequence length="1150" mass="129202">MTAELISAPIILSNRFVLADERREGGMGSIQKSYDVTNGKHVAIKRMLLQGDAERQKTSFQREADALEKLEHPNIVSLVKVEQDAEGRWYLALEWLEETIEAYVLRKGAIPWNRFYTTIGKPVLDALEFAQTRHQIAHRDLNPRNIMMTDKEVPKITDYGISKVFGRDPWMPVAGKTFVDARTPGFSPLEADDGVHTYGRDCFGFAAVAVYCLVGRIIEGDADLGVALHEAAVPDGIRDVLERALSEDRRKRPLDAKQLRLEIEAVEARRAEDIGYKYPCFLDLTPMAEERLAEETLFDDGAAVRNFILEELHDVHGLALHRHGDQDPSKASIDIFGSSWRFRGRIVGRDKDTIEIYECRELDVAAAASKREHTLRLPLQFSFTPAMDTLVAASILAEIWQRVSDHEDRRSQERQAARSERIFKAWKGYLRDRVRFEIERSAVMHFTSRKIDGNKVTFILDSAASADSVGEERLVRVAGRHVFGTVQKVVLDQVVFEVQSGIPDLIPRRGELLLNTVAAERSLANQNNAVDGIMYGRAANERLKAILLDPSQAKPPNIVDQKHFSASKLEGEKLAVLKQALGTTEVLAIAGPPGTGKTDLISEIVVRWLDMHPGKRILLSSQTHTALDEAIERIARLVGDGEEIVRIGRPDDERISDFSKRLLLEEKVNSWAEQVRGKAQQNLTEWAVAQGVDRDLVQLGMLVERLVQTIERRQEVDLLLEDAERLIDSAEEVSEGRHRRDEIDHELEEKTVVLGDEITLLKNTRRALRTEERAVREQLRSSVDMGPGIADIRDPEELREWQDLYLQGSPAIVSCKDRLKLLEGWLLKVGRTGDFNAAVVNDARVIAGTCVGVAGVRGIEDVQFDLCIVDEASKATATEILIPMSKSKRWIVVGDPEQLPPFFEDFGDELLEQFDEEEDIRPTILDRFLKGPTALPAASRAEMRVQHRMVAPIGELVSHCFYEGKLKSPIESHGLDFSAKLPAPVTWYTTSGEKRREEQRHASTFDNALEAQWIKRILDDLQATTEQSGAKITVAVIAGYSRQVGRLNLMTRKNSADWPNLSIVCNTVDAFQGKQADVCIYSVVRSNLRKQFGFLREKPRLNVALSRAKSALIIVGDHLFCQTAKAPNPFRKVIDWVEAHSGKCHLGPLQ</sequence>
<evidence type="ECO:0000313" key="2">
    <source>
        <dbReference type="EMBL" id="WVT06509.1"/>
    </source>
</evidence>
<reference evidence="2" key="1">
    <citation type="submission" date="2023-08" db="EMBL/GenBank/DDBJ databases">
        <title>Complete genome sequence of Sinorhizobium chiapanecum ITTG S70 isolated from Acaciella angustissima nodules in Chiapas-Mexico.</title>
        <authorList>
            <person name="Rincon-Rosales R."/>
            <person name="Rogel M.A."/>
            <person name="Rincon-Medina C.I."/>
            <person name="Guerrero G."/>
            <person name="Manzano-Gomez L.A."/>
            <person name="Lopez-Lopez A."/>
            <person name="Rincon Molina F.A."/>
            <person name="Martinez-Romero E."/>
        </authorList>
    </citation>
    <scope>NUCLEOTIDE SEQUENCE</scope>
    <source>
        <strain evidence="2">ITTG S70</strain>
        <plasmid evidence="2">pSchITTGS70c</plasmid>
    </source>
</reference>
<dbReference type="CDD" id="cd18808">
    <property type="entry name" value="SF1_C_Upf1"/>
    <property type="match status" value="1"/>
</dbReference>
<organism evidence="2 3">
    <name type="scientific">Sinorhizobium chiapasense</name>
    <dbReference type="NCBI Taxonomy" id="501572"/>
    <lineage>
        <taxon>Bacteria</taxon>
        <taxon>Pseudomonadati</taxon>
        <taxon>Pseudomonadota</taxon>
        <taxon>Alphaproteobacteria</taxon>
        <taxon>Hyphomicrobiales</taxon>
        <taxon>Rhizobiaceae</taxon>
        <taxon>Sinorhizobium/Ensifer group</taxon>
        <taxon>Sinorhizobium</taxon>
    </lineage>
</organism>
<dbReference type="InterPro" id="IPR045055">
    <property type="entry name" value="DNA2/NAM7-like"/>
</dbReference>
<dbReference type="SUPFAM" id="SSF56112">
    <property type="entry name" value="Protein kinase-like (PK-like)"/>
    <property type="match status" value="1"/>
</dbReference>
<protein>
    <submittedName>
        <fullName evidence="2">AAA domain-containing protein</fullName>
    </submittedName>
</protein>
<dbReference type="Pfam" id="PF13086">
    <property type="entry name" value="AAA_11"/>
    <property type="match status" value="1"/>
</dbReference>
<dbReference type="InterPro" id="IPR041679">
    <property type="entry name" value="DNA2/NAM7-like_C"/>
</dbReference>
<dbReference type="Pfam" id="PF00069">
    <property type="entry name" value="Pkinase"/>
    <property type="match status" value="1"/>
</dbReference>
<dbReference type="Proteomes" id="UP001432360">
    <property type="component" value="Plasmid pSchITTGS70c"/>
</dbReference>
<dbReference type="Gene3D" id="3.30.200.20">
    <property type="entry name" value="Phosphorylase Kinase, domain 1"/>
    <property type="match status" value="1"/>
</dbReference>
<proteinExistence type="predicted"/>
<dbReference type="InterPro" id="IPR041677">
    <property type="entry name" value="DNA2/NAM7_AAA_11"/>
</dbReference>
<dbReference type="Gene3D" id="3.40.50.300">
    <property type="entry name" value="P-loop containing nucleotide triphosphate hydrolases"/>
    <property type="match status" value="2"/>
</dbReference>
<dbReference type="PROSITE" id="PS50011">
    <property type="entry name" value="PROTEIN_KINASE_DOM"/>
    <property type="match status" value="1"/>
</dbReference>
<dbReference type="RefSeq" id="WP_331375555.1">
    <property type="nucleotide sequence ID" value="NZ_CP133151.1"/>
</dbReference>
<dbReference type="InterPro" id="IPR047187">
    <property type="entry name" value="SF1_C_Upf1"/>
</dbReference>
<geneLocation type="plasmid" evidence="2 3">
    <name>pSchITTGS70c</name>
</geneLocation>
<dbReference type="PANTHER" id="PTHR10887:SF495">
    <property type="entry name" value="HELICASE SENATAXIN ISOFORM X1-RELATED"/>
    <property type="match status" value="1"/>
</dbReference>
<dbReference type="Pfam" id="PF13087">
    <property type="entry name" value="AAA_12"/>
    <property type="match status" value="1"/>
</dbReference>
<evidence type="ECO:0000313" key="3">
    <source>
        <dbReference type="Proteomes" id="UP001432360"/>
    </source>
</evidence>
<dbReference type="InterPro" id="IPR027417">
    <property type="entry name" value="P-loop_NTPase"/>
</dbReference>
<accession>A0ABZ2BG93</accession>
<dbReference type="InterPro" id="IPR000719">
    <property type="entry name" value="Prot_kinase_dom"/>
</dbReference>
<dbReference type="InterPro" id="IPR011009">
    <property type="entry name" value="Kinase-like_dom_sf"/>
</dbReference>
<keyword evidence="3" id="KW-1185">Reference proteome</keyword>
<dbReference type="EMBL" id="CP133151">
    <property type="protein sequence ID" value="WVT06509.1"/>
    <property type="molecule type" value="Genomic_DNA"/>
</dbReference>
<feature type="domain" description="Protein kinase" evidence="1">
    <location>
        <begin position="16"/>
        <end position="266"/>
    </location>
</feature>